<sequence>MTDTAPKRIKKTLYINIGKDDVYVEAFMLKKAADYWASIRPTKPVARLKIEIEYTEGENVDD</sequence>
<evidence type="ECO:0000313" key="1">
    <source>
        <dbReference type="EMBL" id="CAB4130917.1"/>
    </source>
</evidence>
<gene>
    <name evidence="1" type="ORF">UFOVP120_44</name>
</gene>
<protein>
    <submittedName>
        <fullName evidence="1">Uncharacterized protein</fullName>
    </submittedName>
</protein>
<accession>A0A6J5LCP2</accession>
<reference evidence="1" key="1">
    <citation type="submission" date="2020-04" db="EMBL/GenBank/DDBJ databases">
        <authorList>
            <person name="Chiriac C."/>
            <person name="Salcher M."/>
            <person name="Ghai R."/>
            <person name="Kavagutti S V."/>
        </authorList>
    </citation>
    <scope>NUCLEOTIDE SEQUENCE</scope>
</reference>
<organism evidence="1">
    <name type="scientific">uncultured Caudovirales phage</name>
    <dbReference type="NCBI Taxonomy" id="2100421"/>
    <lineage>
        <taxon>Viruses</taxon>
        <taxon>Duplodnaviria</taxon>
        <taxon>Heunggongvirae</taxon>
        <taxon>Uroviricota</taxon>
        <taxon>Caudoviricetes</taxon>
        <taxon>Peduoviridae</taxon>
        <taxon>Maltschvirus</taxon>
        <taxon>Maltschvirus maltsch</taxon>
    </lineage>
</organism>
<name>A0A6J5LCP2_9CAUD</name>
<dbReference type="EMBL" id="LR796242">
    <property type="protein sequence ID" value="CAB4130917.1"/>
    <property type="molecule type" value="Genomic_DNA"/>
</dbReference>
<proteinExistence type="predicted"/>